<dbReference type="InParanoid" id="L0ABA6"/>
<dbReference type="eggNOG" id="arCOG02682">
    <property type="taxonomic scope" value="Archaea"/>
</dbReference>
<evidence type="ECO:0000256" key="4">
    <source>
        <dbReference type="ARBA" id="ARBA00023136"/>
    </source>
</evidence>
<keyword evidence="8" id="KW-1185">Reference proteome</keyword>
<dbReference type="Pfam" id="PF00083">
    <property type="entry name" value="Sugar_tr"/>
    <property type="match status" value="1"/>
</dbReference>
<evidence type="ECO:0000259" key="6">
    <source>
        <dbReference type="PROSITE" id="PS50850"/>
    </source>
</evidence>
<keyword evidence="4 5" id="KW-0472">Membrane</keyword>
<dbReference type="InterPro" id="IPR005828">
    <property type="entry name" value="MFS_sugar_transport-like"/>
</dbReference>
<dbReference type="PROSITE" id="PS00217">
    <property type="entry name" value="SUGAR_TRANSPORT_2"/>
    <property type="match status" value="1"/>
</dbReference>
<dbReference type="PROSITE" id="PS50850">
    <property type="entry name" value="MFS"/>
    <property type="match status" value="1"/>
</dbReference>
<evidence type="ECO:0000256" key="5">
    <source>
        <dbReference type="SAM" id="Phobius"/>
    </source>
</evidence>
<proteinExistence type="predicted"/>
<feature type="transmembrane region" description="Helical" evidence="5">
    <location>
        <begin position="150"/>
        <end position="174"/>
    </location>
</feature>
<accession>L0ABA6</accession>
<dbReference type="InterPro" id="IPR020846">
    <property type="entry name" value="MFS_dom"/>
</dbReference>
<evidence type="ECO:0000256" key="2">
    <source>
        <dbReference type="ARBA" id="ARBA00022692"/>
    </source>
</evidence>
<keyword evidence="2 5" id="KW-0812">Transmembrane</keyword>
<evidence type="ECO:0000256" key="1">
    <source>
        <dbReference type="ARBA" id="ARBA00004141"/>
    </source>
</evidence>
<dbReference type="GO" id="GO:0016020">
    <property type="term" value="C:membrane"/>
    <property type="evidence" value="ECO:0007669"/>
    <property type="project" value="UniProtKB-SubCell"/>
</dbReference>
<gene>
    <name evidence="7" type="ordered locus">Calag_0577</name>
</gene>
<dbReference type="PROSITE" id="PS00216">
    <property type="entry name" value="SUGAR_TRANSPORT_1"/>
    <property type="match status" value="1"/>
</dbReference>
<dbReference type="KEGG" id="clg:Calag_0577"/>
<feature type="transmembrane region" description="Helical" evidence="5">
    <location>
        <begin position="60"/>
        <end position="80"/>
    </location>
</feature>
<dbReference type="Proteomes" id="UP000010469">
    <property type="component" value="Chromosome"/>
</dbReference>
<dbReference type="CDD" id="cd17364">
    <property type="entry name" value="MFS_PhT"/>
    <property type="match status" value="1"/>
</dbReference>
<dbReference type="EMBL" id="CP003378">
    <property type="protein sequence ID" value="AFZ70335.1"/>
    <property type="molecule type" value="Genomic_DNA"/>
</dbReference>
<dbReference type="PANTHER" id="PTHR24064">
    <property type="entry name" value="SOLUTE CARRIER FAMILY 22 MEMBER"/>
    <property type="match status" value="1"/>
</dbReference>
<feature type="transmembrane region" description="Helical" evidence="5">
    <location>
        <begin position="22"/>
        <end position="48"/>
    </location>
</feature>
<feature type="transmembrane region" description="Helical" evidence="5">
    <location>
        <begin position="351"/>
        <end position="372"/>
    </location>
</feature>
<evidence type="ECO:0000256" key="3">
    <source>
        <dbReference type="ARBA" id="ARBA00022989"/>
    </source>
</evidence>
<feature type="domain" description="Major facilitator superfamily (MFS) profile" evidence="6">
    <location>
        <begin position="22"/>
        <end position="447"/>
    </location>
</feature>
<dbReference type="SUPFAM" id="SSF103473">
    <property type="entry name" value="MFS general substrate transporter"/>
    <property type="match status" value="1"/>
</dbReference>
<organism evidence="7 8">
    <name type="scientific">Caldisphaera lagunensis (strain DSM 15908 / JCM 11604 / ANMR 0165 / IC-154)</name>
    <dbReference type="NCBI Taxonomy" id="1056495"/>
    <lineage>
        <taxon>Archaea</taxon>
        <taxon>Thermoproteota</taxon>
        <taxon>Thermoprotei</taxon>
        <taxon>Acidilobales</taxon>
        <taxon>Caldisphaeraceae</taxon>
        <taxon>Caldisphaera</taxon>
    </lineage>
</organism>
<dbReference type="InterPro" id="IPR005829">
    <property type="entry name" value="Sugar_transporter_CS"/>
</dbReference>
<evidence type="ECO:0000313" key="8">
    <source>
        <dbReference type="Proteomes" id="UP000010469"/>
    </source>
</evidence>
<protein>
    <submittedName>
        <fullName evidence="7">Arabinose efflux permease family protein</fullName>
    </submittedName>
</protein>
<dbReference type="InterPro" id="IPR036259">
    <property type="entry name" value="MFS_trans_sf"/>
</dbReference>
<dbReference type="GO" id="GO:0022857">
    <property type="term" value="F:transmembrane transporter activity"/>
    <property type="evidence" value="ECO:0007669"/>
    <property type="project" value="InterPro"/>
</dbReference>
<feature type="transmembrane region" description="Helical" evidence="5">
    <location>
        <begin position="180"/>
        <end position="199"/>
    </location>
</feature>
<dbReference type="GeneID" id="14211837"/>
<feature type="transmembrane region" description="Helical" evidence="5">
    <location>
        <begin position="326"/>
        <end position="345"/>
    </location>
</feature>
<name>L0ABA6_CALLD</name>
<feature type="transmembrane region" description="Helical" evidence="5">
    <location>
        <begin position="421"/>
        <end position="443"/>
    </location>
</feature>
<dbReference type="STRING" id="1056495.Calag_0577"/>
<feature type="transmembrane region" description="Helical" evidence="5">
    <location>
        <begin position="92"/>
        <end position="109"/>
    </location>
</feature>
<sequence>MSDHNPFEYIDNVKTNISHIKVWFTAGMGFFTDAYDLFVIGIILVILNRLASPAFHLTDLLSALLASSAIVTAIIGQLTFGRIADILGRKKVYGVEAIILVIGALMSAFSPNIYWLLASRFIMGFGIGGDYPISSTIMSEYSPRKDRGKLVSLVFAAQGIGIAVAVIVGLLSVSFFPHSISWRILAGIGAIPPALVIYYRRKIPETPRFSLLAKHDKEEAEKAIKFVGANTKVIQVKTKECSLREFLKSYSMLLIGTSIPWLLMDMALYGTGVFSSPITLAILGGSNSLKADVLRAGIPLLIGIPGYFLTAAFIDKIGRKTIQSMGFGVMALLYFIISESIITSGTKIDGFLIPTTLAYVLFGLTFLFINFGPNTTTFVLPSELYPVRYRTTGHGISAASGKLGAAITTFLFPFLLHSYGLKFILTMLGVVSAIGLIITLLTIPEPKMKSLEEISKEKIEVYEKPISA</sequence>
<feature type="transmembrane region" description="Helical" evidence="5">
    <location>
        <begin position="294"/>
        <end position="314"/>
    </location>
</feature>
<reference evidence="8" key="1">
    <citation type="submission" date="2012-03" db="EMBL/GenBank/DDBJ databases">
        <title>Complete genome of Caldisphaera lagunensis DSM 15908.</title>
        <authorList>
            <person name="Lucas S."/>
            <person name="Copeland A."/>
            <person name="Lapidus A."/>
            <person name="Glavina del Rio T."/>
            <person name="Dalin E."/>
            <person name="Tice H."/>
            <person name="Bruce D."/>
            <person name="Goodwin L."/>
            <person name="Pitluck S."/>
            <person name="Peters L."/>
            <person name="Mikhailova N."/>
            <person name="Teshima H."/>
            <person name="Kyrpides N."/>
            <person name="Mavromatis K."/>
            <person name="Ivanova N."/>
            <person name="Brettin T."/>
            <person name="Detter J.C."/>
            <person name="Han C."/>
            <person name="Larimer F."/>
            <person name="Land M."/>
            <person name="Hauser L."/>
            <person name="Markowitz V."/>
            <person name="Cheng J.-F."/>
            <person name="Hugenholtz P."/>
            <person name="Woyke T."/>
            <person name="Wu D."/>
            <person name="Spring S."/>
            <person name="Schroeder M."/>
            <person name="Brambilla E."/>
            <person name="Klenk H.-P."/>
            <person name="Eisen J.A."/>
        </authorList>
    </citation>
    <scope>NUCLEOTIDE SEQUENCE [LARGE SCALE GENOMIC DNA]</scope>
    <source>
        <strain evidence="8">DSM 15908 / JCM 11604 / IC-154</strain>
    </source>
</reference>
<feature type="transmembrane region" description="Helical" evidence="5">
    <location>
        <begin position="252"/>
        <end position="274"/>
    </location>
</feature>
<dbReference type="FunCoup" id="L0ABA6">
    <property type="interactions" value="37"/>
</dbReference>
<dbReference type="AlphaFoldDB" id="L0ABA6"/>
<feature type="transmembrane region" description="Helical" evidence="5">
    <location>
        <begin position="393"/>
        <end position="415"/>
    </location>
</feature>
<evidence type="ECO:0000313" key="7">
    <source>
        <dbReference type="EMBL" id="AFZ70335.1"/>
    </source>
</evidence>
<comment type="subcellular location">
    <subcellularLocation>
        <location evidence="1">Membrane</location>
        <topology evidence="1">Multi-pass membrane protein</topology>
    </subcellularLocation>
</comment>
<dbReference type="HOGENOM" id="CLU_001265_46_14_2"/>
<dbReference type="Gene3D" id="1.20.1250.20">
    <property type="entry name" value="MFS general substrate transporter like domains"/>
    <property type="match status" value="1"/>
</dbReference>
<dbReference type="RefSeq" id="WP_015232233.1">
    <property type="nucleotide sequence ID" value="NC_019791.1"/>
</dbReference>
<keyword evidence="3 5" id="KW-1133">Transmembrane helix</keyword>